<evidence type="ECO:0000313" key="2">
    <source>
        <dbReference type="Proteomes" id="UP000619293"/>
    </source>
</evidence>
<dbReference type="AlphaFoldDB" id="A0A8J3JZD5"/>
<dbReference type="EMBL" id="BONG01000020">
    <property type="protein sequence ID" value="GIF90016.1"/>
    <property type="molecule type" value="Genomic_DNA"/>
</dbReference>
<dbReference type="Proteomes" id="UP000619293">
    <property type="component" value="Unassembled WGS sequence"/>
</dbReference>
<protein>
    <recommendedName>
        <fullName evidence="3">RiboL-PSP-HEPN domain-containing protein</fullName>
    </recommendedName>
</protein>
<name>A0A8J3JZD5_9ACTN</name>
<evidence type="ECO:0008006" key="3">
    <source>
        <dbReference type="Google" id="ProtNLM"/>
    </source>
</evidence>
<comment type="caution">
    <text evidence="1">The sequence shown here is derived from an EMBL/GenBank/DDBJ whole genome shotgun (WGS) entry which is preliminary data.</text>
</comment>
<dbReference type="RefSeq" id="WP_191844055.1">
    <property type="nucleotide sequence ID" value="NZ_BAAALB010000045.1"/>
</dbReference>
<accession>A0A8J3JZD5</accession>
<organism evidence="1 2">
    <name type="scientific">Catellatospora chokoriensis</name>
    <dbReference type="NCBI Taxonomy" id="310353"/>
    <lineage>
        <taxon>Bacteria</taxon>
        <taxon>Bacillati</taxon>
        <taxon>Actinomycetota</taxon>
        <taxon>Actinomycetes</taxon>
        <taxon>Micromonosporales</taxon>
        <taxon>Micromonosporaceae</taxon>
        <taxon>Catellatospora</taxon>
    </lineage>
</organism>
<gene>
    <name evidence="1" type="ORF">Cch02nite_34600</name>
</gene>
<evidence type="ECO:0000313" key="1">
    <source>
        <dbReference type="EMBL" id="GIF90016.1"/>
    </source>
</evidence>
<keyword evidence="2" id="KW-1185">Reference proteome</keyword>
<reference evidence="1 2" key="1">
    <citation type="submission" date="2021-01" db="EMBL/GenBank/DDBJ databases">
        <title>Whole genome shotgun sequence of Catellatospora chokoriensis NBRC 107358.</title>
        <authorList>
            <person name="Komaki H."/>
            <person name="Tamura T."/>
        </authorList>
    </citation>
    <scope>NUCLEOTIDE SEQUENCE [LARGE SCALE GENOMIC DNA]</scope>
    <source>
        <strain evidence="1 2">NBRC 107358</strain>
    </source>
</reference>
<proteinExistence type="predicted"/>
<sequence>MTYAIETVFGKAITQLERERRRLSALDQARQHLVQDLFDSDGVSAMSRALTYVVCGGILEQLMRDLPQALSTDLVAKTVLRSQLPAGLLAILEASEFKRCATSTTSTLSVRASLIRSIAGHGSDNRLVSDFAQDLIIADGTTITTRHFKVLWDVLELPGDWRNDAKDQFLVSEISSKRNDVAHWEMDPVDVGRSKSYSDLLSSIDALIKLVDHIHLHIWDWLDQVGAAKAKALTGTP</sequence>